<comment type="similarity">
    <text evidence="2">Belongs to the peptidase S1 family. CLIP subfamily.</text>
</comment>
<dbReference type="STRING" id="48709.A0A1D2N491"/>
<evidence type="ECO:0000313" key="5">
    <source>
        <dbReference type="EMBL" id="ODN00098.1"/>
    </source>
</evidence>
<dbReference type="InterPro" id="IPR001254">
    <property type="entry name" value="Trypsin_dom"/>
</dbReference>
<dbReference type="EMBL" id="LJIJ01000233">
    <property type="protein sequence ID" value="ODN00098.1"/>
    <property type="molecule type" value="Genomic_DNA"/>
</dbReference>
<dbReference type="PROSITE" id="PS50240">
    <property type="entry name" value="TRYPSIN_DOM"/>
    <property type="match status" value="1"/>
</dbReference>
<gene>
    <name evidence="5" type="ORF">Ocin01_06574</name>
</gene>
<evidence type="ECO:0000256" key="2">
    <source>
        <dbReference type="ARBA" id="ARBA00024195"/>
    </source>
</evidence>
<keyword evidence="3" id="KW-0645">Protease</keyword>
<sequence length="228" mass="25148">MIVTDDNPSAYCGATLINNRYILTAAHCIPDMMDTGIENFRIYLGTNYINSSGTDFLDLGIDTIISHPKFDFDTAEHDICLIKLSESVVFTSYINPICLRQTGCPFVDRRGYITGWGSFNLTEHTEDALKESEVVVVSNEICAKNYSSEDIPVTDNMLCAALPGEDPCKGDSGGPLIVKGSNNEDYTQIGIISHGEGCAVQDFPAIFTRVSSYINWIKDNTKDVFRSK</sequence>
<evidence type="ECO:0000256" key="1">
    <source>
        <dbReference type="ARBA" id="ARBA00023157"/>
    </source>
</evidence>
<dbReference type="PRINTS" id="PR00722">
    <property type="entry name" value="CHYMOTRYPSIN"/>
</dbReference>
<evidence type="ECO:0000256" key="3">
    <source>
        <dbReference type="RuleBase" id="RU363034"/>
    </source>
</evidence>
<dbReference type="Gene3D" id="2.40.10.10">
    <property type="entry name" value="Trypsin-like serine proteases"/>
    <property type="match status" value="1"/>
</dbReference>
<keyword evidence="1" id="KW-1015">Disulfide bond</keyword>
<dbReference type="PANTHER" id="PTHR24252:SF7">
    <property type="entry name" value="HYALIN"/>
    <property type="match status" value="1"/>
</dbReference>
<dbReference type="GO" id="GO:0004252">
    <property type="term" value="F:serine-type endopeptidase activity"/>
    <property type="evidence" value="ECO:0007669"/>
    <property type="project" value="InterPro"/>
</dbReference>
<comment type="caution">
    <text evidence="5">The sequence shown here is derived from an EMBL/GenBank/DDBJ whole genome shotgun (WGS) entry which is preliminary data.</text>
</comment>
<dbReference type="OrthoDB" id="60866at2759"/>
<dbReference type="SUPFAM" id="SSF50494">
    <property type="entry name" value="Trypsin-like serine proteases"/>
    <property type="match status" value="1"/>
</dbReference>
<dbReference type="FunFam" id="2.40.10.10:FF:000002">
    <property type="entry name" value="Transmembrane protease serine"/>
    <property type="match status" value="1"/>
</dbReference>
<name>A0A1D2N491_ORCCI</name>
<dbReference type="InterPro" id="IPR001314">
    <property type="entry name" value="Peptidase_S1A"/>
</dbReference>
<keyword evidence="3" id="KW-0378">Hydrolase</keyword>
<dbReference type="PROSITE" id="PS00135">
    <property type="entry name" value="TRYPSIN_SER"/>
    <property type="match status" value="1"/>
</dbReference>
<dbReference type="PROSITE" id="PS00134">
    <property type="entry name" value="TRYPSIN_HIS"/>
    <property type="match status" value="1"/>
</dbReference>
<keyword evidence="6" id="KW-1185">Reference proteome</keyword>
<evidence type="ECO:0000259" key="4">
    <source>
        <dbReference type="PROSITE" id="PS50240"/>
    </source>
</evidence>
<keyword evidence="3" id="KW-0720">Serine protease</keyword>
<dbReference type="SMART" id="SM00020">
    <property type="entry name" value="Tryp_SPc"/>
    <property type="match status" value="1"/>
</dbReference>
<dbReference type="InterPro" id="IPR018114">
    <property type="entry name" value="TRYPSIN_HIS"/>
</dbReference>
<dbReference type="GO" id="GO:0006508">
    <property type="term" value="P:proteolysis"/>
    <property type="evidence" value="ECO:0007669"/>
    <property type="project" value="UniProtKB-KW"/>
</dbReference>
<feature type="domain" description="Peptidase S1" evidence="4">
    <location>
        <begin position="1"/>
        <end position="222"/>
    </location>
</feature>
<dbReference type="InterPro" id="IPR033116">
    <property type="entry name" value="TRYPSIN_SER"/>
</dbReference>
<evidence type="ECO:0000313" key="6">
    <source>
        <dbReference type="Proteomes" id="UP000094527"/>
    </source>
</evidence>
<dbReference type="PANTHER" id="PTHR24252">
    <property type="entry name" value="ACROSIN-RELATED"/>
    <property type="match status" value="1"/>
</dbReference>
<feature type="non-terminal residue" evidence="5">
    <location>
        <position position="228"/>
    </location>
</feature>
<protein>
    <submittedName>
        <fullName evidence="5">Plasma kallikrein</fullName>
    </submittedName>
</protein>
<reference evidence="5 6" key="1">
    <citation type="journal article" date="2016" name="Genome Biol. Evol.">
        <title>Gene Family Evolution Reflects Adaptation to Soil Environmental Stressors in the Genome of the Collembolan Orchesella cincta.</title>
        <authorList>
            <person name="Faddeeva-Vakhrusheva A."/>
            <person name="Derks M.F."/>
            <person name="Anvar S.Y."/>
            <person name="Agamennone V."/>
            <person name="Suring W."/>
            <person name="Smit S."/>
            <person name="van Straalen N.M."/>
            <person name="Roelofs D."/>
        </authorList>
    </citation>
    <scope>NUCLEOTIDE SEQUENCE [LARGE SCALE GENOMIC DNA]</scope>
    <source>
        <tissue evidence="5">Mixed pool</tissue>
    </source>
</reference>
<organism evidence="5 6">
    <name type="scientific">Orchesella cincta</name>
    <name type="common">Springtail</name>
    <name type="synonym">Podura cincta</name>
    <dbReference type="NCBI Taxonomy" id="48709"/>
    <lineage>
        <taxon>Eukaryota</taxon>
        <taxon>Metazoa</taxon>
        <taxon>Ecdysozoa</taxon>
        <taxon>Arthropoda</taxon>
        <taxon>Hexapoda</taxon>
        <taxon>Collembola</taxon>
        <taxon>Entomobryomorpha</taxon>
        <taxon>Entomobryoidea</taxon>
        <taxon>Orchesellidae</taxon>
        <taxon>Orchesellinae</taxon>
        <taxon>Orchesella</taxon>
    </lineage>
</organism>
<dbReference type="InterPro" id="IPR043504">
    <property type="entry name" value="Peptidase_S1_PA_chymotrypsin"/>
</dbReference>
<dbReference type="Pfam" id="PF00089">
    <property type="entry name" value="Trypsin"/>
    <property type="match status" value="1"/>
</dbReference>
<dbReference type="CDD" id="cd00190">
    <property type="entry name" value="Tryp_SPc"/>
    <property type="match status" value="1"/>
</dbReference>
<dbReference type="FunFam" id="2.40.10.10:FF:000068">
    <property type="entry name" value="transmembrane protease serine 2"/>
    <property type="match status" value="1"/>
</dbReference>
<dbReference type="Proteomes" id="UP000094527">
    <property type="component" value="Unassembled WGS sequence"/>
</dbReference>
<accession>A0A1D2N491</accession>
<proteinExistence type="inferred from homology"/>
<dbReference type="OMA" id="FRIYLGT"/>
<dbReference type="AlphaFoldDB" id="A0A1D2N491"/>
<dbReference type="InterPro" id="IPR009003">
    <property type="entry name" value="Peptidase_S1_PA"/>
</dbReference>